<dbReference type="Proteomes" id="UP001055219">
    <property type="component" value="Unassembled WGS sequence"/>
</dbReference>
<dbReference type="AlphaFoldDB" id="A0A9P9Y0H1"/>
<name>A0A9P9Y0H1_9HYPO</name>
<feature type="region of interest" description="Disordered" evidence="1">
    <location>
        <begin position="250"/>
        <end position="280"/>
    </location>
</feature>
<evidence type="ECO:0000256" key="1">
    <source>
        <dbReference type="SAM" id="MobiDB-lite"/>
    </source>
</evidence>
<reference evidence="2" key="1">
    <citation type="journal article" date="2021" name="J Fungi (Basel)">
        <title>Genomic and Metabolomic Analyses of the Marine Fungus Emericellopsis cladophorae: Insights into Saltwater Adaptability Mechanisms and Its Biosynthetic Potential.</title>
        <authorList>
            <person name="Goncalves M.F.M."/>
            <person name="Hilario S."/>
            <person name="Van de Peer Y."/>
            <person name="Esteves A.C."/>
            <person name="Alves A."/>
        </authorList>
    </citation>
    <scope>NUCLEOTIDE SEQUENCE</scope>
    <source>
        <strain evidence="2">MUM 19.33</strain>
    </source>
</reference>
<gene>
    <name evidence="2" type="ORF">J7T54_001193</name>
</gene>
<dbReference type="EMBL" id="JAGIXG020000029">
    <property type="protein sequence ID" value="KAI6780689.1"/>
    <property type="molecule type" value="Genomic_DNA"/>
</dbReference>
<accession>A0A9P9Y0H1</accession>
<dbReference type="GeneID" id="75827712"/>
<comment type="caution">
    <text evidence="2">The sequence shown here is derived from an EMBL/GenBank/DDBJ whole genome shotgun (WGS) entry which is preliminary data.</text>
</comment>
<proteinExistence type="predicted"/>
<organism evidence="2 3">
    <name type="scientific">Emericellopsis cladophorae</name>
    <dbReference type="NCBI Taxonomy" id="2686198"/>
    <lineage>
        <taxon>Eukaryota</taxon>
        <taxon>Fungi</taxon>
        <taxon>Dikarya</taxon>
        <taxon>Ascomycota</taxon>
        <taxon>Pezizomycotina</taxon>
        <taxon>Sordariomycetes</taxon>
        <taxon>Hypocreomycetidae</taxon>
        <taxon>Hypocreales</taxon>
        <taxon>Bionectriaceae</taxon>
        <taxon>Emericellopsis</taxon>
    </lineage>
</organism>
<sequence length="280" mass="32266">MAKLSQRSRWVQLRLERAEIFKSLMLKDDLEPVVSSNTIYSIIYMTTEALAESFNIAKAAIKASGSEVMVDAVLMEALLAEVFEGWDIPASWNRLDNADVDFSNGNADSQASYCVHLNYYPPSLRFYYADTVWGRELGLDEIKIIFHTRHESISRHEHMELLETVGKDMRDMIAKENKSRAIRYIRRMIIRRNNATIDPRRALQQHPDTYHFMDFDLDVMQRYPWLNVVRGSIKATQGLFSSMQAASGVAQGKGRRENFKQKRSVRFPEATWKDTAASSQ</sequence>
<keyword evidence="3" id="KW-1185">Reference proteome</keyword>
<dbReference type="RefSeq" id="XP_051361545.1">
    <property type="nucleotide sequence ID" value="XM_051507248.1"/>
</dbReference>
<protein>
    <submittedName>
        <fullName evidence="2">Uncharacterized protein</fullName>
    </submittedName>
</protein>
<dbReference type="OrthoDB" id="10402138at2759"/>
<evidence type="ECO:0000313" key="2">
    <source>
        <dbReference type="EMBL" id="KAI6780689.1"/>
    </source>
</evidence>
<evidence type="ECO:0000313" key="3">
    <source>
        <dbReference type="Proteomes" id="UP001055219"/>
    </source>
</evidence>
<reference evidence="2" key="2">
    <citation type="submission" date="2022-07" db="EMBL/GenBank/DDBJ databases">
        <authorList>
            <person name="Goncalves M.F.M."/>
            <person name="Hilario S."/>
            <person name="Van De Peer Y."/>
            <person name="Esteves A.C."/>
            <person name="Alves A."/>
        </authorList>
    </citation>
    <scope>NUCLEOTIDE SEQUENCE</scope>
    <source>
        <strain evidence="2">MUM 19.33</strain>
    </source>
</reference>